<feature type="coiled-coil region" evidence="1">
    <location>
        <begin position="242"/>
        <end position="269"/>
    </location>
</feature>
<feature type="compositionally biased region" description="Low complexity" evidence="2">
    <location>
        <begin position="191"/>
        <end position="200"/>
    </location>
</feature>
<evidence type="ECO:0000256" key="2">
    <source>
        <dbReference type="SAM" id="MobiDB-lite"/>
    </source>
</evidence>
<feature type="region of interest" description="Disordered" evidence="2">
    <location>
        <begin position="1"/>
        <end position="42"/>
    </location>
</feature>
<name>A0A0E0QTY5_ORYRU</name>
<dbReference type="Proteomes" id="UP000008022">
    <property type="component" value="Unassembled WGS sequence"/>
</dbReference>
<protein>
    <submittedName>
        <fullName evidence="3">Uncharacterized protein</fullName>
    </submittedName>
</protein>
<dbReference type="AlphaFoldDB" id="A0A0E0QTY5"/>
<sequence>MAVSIRSRRRRLHASSSPGRLTRARGRGEEKPQRRWPRRKRREEELVDEDWERSSRPGLQHLLGDGHDAGLELRVEDGAQGLERPLLRNGSTSWWSDVLVALQGALTVIGNITMCIAAFRIFKASQESSKMVMVSQVHESWTGQPEGSSIGMKPPLCLDMDRMSGLRERDVSRIGTLLDSIGRCSSLAPRQDNQQQQQRKQPAHAPMALRRKRLRLRRRRETMRRSDGMEMEMVNLKLYLENRCILEENERLREKASALHRENLALRADLRNTSSPATTAAAASSC</sequence>
<organism evidence="3 4">
    <name type="scientific">Oryza rufipogon</name>
    <name type="common">Brownbeard rice</name>
    <name type="synonym">Asian wild rice</name>
    <dbReference type="NCBI Taxonomy" id="4529"/>
    <lineage>
        <taxon>Eukaryota</taxon>
        <taxon>Viridiplantae</taxon>
        <taxon>Streptophyta</taxon>
        <taxon>Embryophyta</taxon>
        <taxon>Tracheophyta</taxon>
        <taxon>Spermatophyta</taxon>
        <taxon>Magnoliopsida</taxon>
        <taxon>Liliopsida</taxon>
        <taxon>Poales</taxon>
        <taxon>Poaceae</taxon>
        <taxon>BOP clade</taxon>
        <taxon>Oryzoideae</taxon>
        <taxon>Oryzeae</taxon>
        <taxon>Oryzinae</taxon>
        <taxon>Oryza</taxon>
    </lineage>
</organism>
<feature type="region of interest" description="Disordered" evidence="2">
    <location>
        <begin position="188"/>
        <end position="209"/>
    </location>
</feature>
<feature type="compositionally biased region" description="Basic residues" evidence="2">
    <location>
        <begin position="1"/>
        <end position="13"/>
    </location>
</feature>
<dbReference type="Gramene" id="ORUFI09G18020.1">
    <property type="protein sequence ID" value="ORUFI09G18020.1"/>
    <property type="gene ID" value="ORUFI09G18020"/>
</dbReference>
<dbReference type="EnsemblPlants" id="ORUFI09G18020.1">
    <property type="protein sequence ID" value="ORUFI09G18020.1"/>
    <property type="gene ID" value="ORUFI09G18020"/>
</dbReference>
<dbReference type="InterPro" id="IPR039312">
    <property type="entry name" value="ZPR"/>
</dbReference>
<reference evidence="4" key="1">
    <citation type="submission" date="2013-06" db="EMBL/GenBank/DDBJ databases">
        <authorList>
            <person name="Zhao Q."/>
        </authorList>
    </citation>
    <scope>NUCLEOTIDE SEQUENCE</scope>
    <source>
        <strain evidence="4">cv. W1943</strain>
    </source>
</reference>
<evidence type="ECO:0000313" key="4">
    <source>
        <dbReference type="Proteomes" id="UP000008022"/>
    </source>
</evidence>
<dbReference type="PANTHER" id="PTHR33601">
    <property type="entry name" value="PROTEIN LITTLE ZIPPER 4"/>
    <property type="match status" value="1"/>
</dbReference>
<reference evidence="3" key="2">
    <citation type="submission" date="2015-06" db="UniProtKB">
        <authorList>
            <consortium name="EnsemblPlants"/>
        </authorList>
    </citation>
    <scope>IDENTIFICATION</scope>
</reference>
<evidence type="ECO:0000313" key="3">
    <source>
        <dbReference type="EnsemblPlants" id="ORUFI09G18020.1"/>
    </source>
</evidence>
<accession>A0A0E0QTY5</accession>
<evidence type="ECO:0000256" key="1">
    <source>
        <dbReference type="SAM" id="Coils"/>
    </source>
</evidence>
<dbReference type="PANTHER" id="PTHR33601:SF22">
    <property type="entry name" value="PROTEIN LITTLE ZIPPER 1"/>
    <property type="match status" value="1"/>
</dbReference>
<proteinExistence type="predicted"/>
<keyword evidence="1" id="KW-0175">Coiled coil</keyword>
<keyword evidence="4" id="KW-1185">Reference proteome</keyword>